<accession>A0A0C3ANX4</accession>
<dbReference type="EMBL" id="KN824373">
    <property type="protein sequence ID" value="KIM21754.1"/>
    <property type="molecule type" value="Genomic_DNA"/>
</dbReference>
<dbReference type="InterPro" id="IPR036908">
    <property type="entry name" value="RlpA-like_sf"/>
</dbReference>
<dbReference type="SUPFAM" id="SSF50685">
    <property type="entry name" value="Barwin-like endoglucanases"/>
    <property type="match status" value="1"/>
</dbReference>
<dbReference type="Gene3D" id="2.40.40.10">
    <property type="entry name" value="RlpA-like domain"/>
    <property type="match status" value="1"/>
</dbReference>
<evidence type="ECO:0000313" key="2">
    <source>
        <dbReference type="EMBL" id="KIM21754.1"/>
    </source>
</evidence>
<reference evidence="2" key="3">
    <citation type="submission" date="2015-02" db="EMBL/GenBank/DDBJ databases">
        <title>Evolutionary Origins and Diversification of the Mycorrhizal Mutualists.</title>
        <authorList>
            <consortium name="DOE Joint Genome Institute"/>
            <consortium name="Mycorrhizal Genomics Consortium"/>
            <person name="Kohler A."/>
            <person name="Kuo A."/>
            <person name="Nagy L.G."/>
            <person name="Floudas D."/>
            <person name="Copeland A."/>
            <person name="Barry K.W."/>
            <person name="Cichocki N."/>
            <person name="Veneault-Fourrey C."/>
            <person name="LaButti K."/>
            <person name="Lindquist E.A."/>
            <person name="Lipzen A."/>
            <person name="Lundell T."/>
            <person name="Morin E."/>
            <person name="Murat C."/>
            <person name="Riley R."/>
            <person name="Ohm R."/>
            <person name="Sun H."/>
            <person name="Tunlid A."/>
            <person name="Henrissat B."/>
            <person name="Grigoriev I.V."/>
            <person name="Hibbett D.S."/>
            <person name="Martin F."/>
        </authorList>
    </citation>
    <scope>NUCLEOTIDE SEQUENCE</scope>
    <source>
        <strain evidence="2 4">MAFF 305830</strain>
    </source>
</reference>
<reference evidence="2 4" key="1">
    <citation type="submission" date="2014-04" db="EMBL/GenBank/DDBJ databases">
        <authorList>
            <consortium name="DOE Joint Genome Institute"/>
            <person name="Kuo A."/>
            <person name="Zuccaro A."/>
            <person name="Kohler A."/>
            <person name="Nagy L.G."/>
            <person name="Floudas D."/>
            <person name="Copeland A."/>
            <person name="Barry K.W."/>
            <person name="Cichocki N."/>
            <person name="Veneault-Fourrey C."/>
            <person name="LaButti K."/>
            <person name="Lindquist E.A."/>
            <person name="Lipzen A."/>
            <person name="Lundell T."/>
            <person name="Morin E."/>
            <person name="Murat C."/>
            <person name="Sun H."/>
            <person name="Tunlid A."/>
            <person name="Henrissat B."/>
            <person name="Grigoriev I.V."/>
            <person name="Hibbett D.S."/>
            <person name="Martin F."/>
            <person name="Nordberg H.P."/>
            <person name="Cantor M.N."/>
            <person name="Hua S.X."/>
        </authorList>
    </citation>
    <scope>NUCLEOTIDE SEQUENCE [LARGE SCALE GENOMIC DNA]</scope>
    <source>
        <strain evidence="2 4">MAFF 305830</strain>
    </source>
</reference>
<gene>
    <name evidence="2" type="ORF">M408DRAFT_34229</name>
    <name evidence="3" type="ORF">M408DRAFT_51395</name>
</gene>
<feature type="non-terminal residue" evidence="2">
    <location>
        <position position="1"/>
    </location>
</feature>
<keyword evidence="4" id="KW-1185">Reference proteome</keyword>
<name>A0A0C3ANX4_SERVB</name>
<organism evidence="2 4">
    <name type="scientific">Serendipita vermifera MAFF 305830</name>
    <dbReference type="NCBI Taxonomy" id="933852"/>
    <lineage>
        <taxon>Eukaryota</taxon>
        <taxon>Fungi</taxon>
        <taxon>Dikarya</taxon>
        <taxon>Basidiomycota</taxon>
        <taxon>Agaricomycotina</taxon>
        <taxon>Agaricomycetes</taxon>
        <taxon>Sebacinales</taxon>
        <taxon>Serendipitaceae</taxon>
        <taxon>Serendipita</taxon>
    </lineage>
</organism>
<keyword evidence="1" id="KW-0732">Signal</keyword>
<dbReference type="PANTHER" id="PTHR31836">
    <property type="match status" value="1"/>
</dbReference>
<protein>
    <submittedName>
        <fullName evidence="2">Uncharacterized protein</fullName>
    </submittedName>
</protein>
<dbReference type="Proteomes" id="UP000054097">
    <property type="component" value="Unassembled WGS sequence"/>
</dbReference>
<proteinExistence type="predicted"/>
<dbReference type="OrthoDB" id="623670at2759"/>
<dbReference type="EMBL" id="KN824329">
    <property type="protein sequence ID" value="KIM23943.1"/>
    <property type="molecule type" value="Genomic_DNA"/>
</dbReference>
<reference evidence="4" key="2">
    <citation type="submission" date="2015-01" db="EMBL/GenBank/DDBJ databases">
        <title>Evolutionary Origins and Diversification of the Mycorrhizal Mutualists.</title>
        <authorList>
            <consortium name="DOE Joint Genome Institute"/>
            <consortium name="Mycorrhizal Genomics Consortium"/>
            <person name="Kohler A."/>
            <person name="Kuo A."/>
            <person name="Nagy L.G."/>
            <person name="Floudas D."/>
            <person name="Copeland A."/>
            <person name="Barry K.W."/>
            <person name="Cichocki N."/>
            <person name="Veneault-Fourrey C."/>
            <person name="LaButti K."/>
            <person name="Lindquist E.A."/>
            <person name="Lipzen A."/>
            <person name="Lundell T."/>
            <person name="Morin E."/>
            <person name="Murat C."/>
            <person name="Riley R."/>
            <person name="Ohm R."/>
            <person name="Sun H."/>
            <person name="Tunlid A."/>
            <person name="Henrissat B."/>
            <person name="Grigoriev I.V."/>
            <person name="Hibbett D.S."/>
            <person name="Martin F."/>
        </authorList>
    </citation>
    <scope>NUCLEOTIDE SEQUENCE [LARGE SCALE GENOMIC DNA]</scope>
    <source>
        <strain evidence="4">MAFF 305830</strain>
    </source>
</reference>
<evidence type="ECO:0000313" key="3">
    <source>
        <dbReference type="EMBL" id="KIM23943.1"/>
    </source>
</evidence>
<evidence type="ECO:0000256" key="1">
    <source>
        <dbReference type="ARBA" id="ARBA00022729"/>
    </source>
</evidence>
<dbReference type="PANTHER" id="PTHR31836:SF28">
    <property type="entry name" value="SRCR DOMAIN-CONTAINING PROTEIN-RELATED"/>
    <property type="match status" value="1"/>
</dbReference>
<dbReference type="HOGENOM" id="CLU_047639_6_1_1"/>
<dbReference type="AlphaFoldDB" id="A0A0C3ANX4"/>
<feature type="non-terminal residue" evidence="2">
    <location>
        <position position="87"/>
    </location>
</feature>
<dbReference type="STRING" id="933852.A0A0C3ANX4"/>
<dbReference type="InterPro" id="IPR051477">
    <property type="entry name" value="Expansin_CellWall"/>
</dbReference>
<evidence type="ECO:0000313" key="4">
    <source>
        <dbReference type="Proteomes" id="UP000054097"/>
    </source>
</evidence>
<dbReference type="CDD" id="cd22191">
    <property type="entry name" value="DPBB_RlpA_EXP_N-like"/>
    <property type="match status" value="1"/>
</dbReference>
<sequence length="87" mass="9312">GACGEWMQPSQHVIALNSAQLNAYGGYVNGKPSSCYRSITLTGNGVTQTATIMDECPTCDWGSIDLSEGLFTQFAPTSAGIFTVTWW</sequence>